<evidence type="ECO:0000313" key="2">
    <source>
        <dbReference type="EMBL" id="CBY41971.1"/>
    </source>
</evidence>
<protein>
    <submittedName>
        <fullName evidence="2">Uncharacterized protein</fullName>
    </submittedName>
</protein>
<proteinExistence type="predicted"/>
<name>E4Z2P3_OIKDI</name>
<dbReference type="EMBL" id="FN656768">
    <property type="protein sequence ID" value="CBY41971.1"/>
    <property type="molecule type" value="Genomic_DNA"/>
</dbReference>
<feature type="compositionally biased region" description="Pro residues" evidence="1">
    <location>
        <begin position="39"/>
        <end position="48"/>
    </location>
</feature>
<gene>
    <name evidence="2" type="ORF">GSOID_T00024070001</name>
</gene>
<reference evidence="2" key="1">
    <citation type="journal article" date="2010" name="Science">
        <title>Plasticity of animal genome architecture unmasked by rapid evolution of a pelagic tunicate.</title>
        <authorList>
            <person name="Denoeud F."/>
            <person name="Henriet S."/>
            <person name="Mungpakdee S."/>
            <person name="Aury J.M."/>
            <person name="Da Silva C."/>
            <person name="Brinkmann H."/>
            <person name="Mikhaleva J."/>
            <person name="Olsen L.C."/>
            <person name="Jubin C."/>
            <person name="Canestro C."/>
            <person name="Bouquet J.M."/>
            <person name="Danks G."/>
            <person name="Poulain J."/>
            <person name="Campsteijn C."/>
            <person name="Adamski M."/>
            <person name="Cross I."/>
            <person name="Yadetie F."/>
            <person name="Muffato M."/>
            <person name="Louis A."/>
            <person name="Butcher S."/>
            <person name="Tsagkogeorga G."/>
            <person name="Konrad A."/>
            <person name="Singh S."/>
            <person name="Jensen M.F."/>
            <person name="Cong E.H."/>
            <person name="Eikeseth-Otteraa H."/>
            <person name="Noel B."/>
            <person name="Anthouard V."/>
            <person name="Porcel B.M."/>
            <person name="Kachouri-Lafond R."/>
            <person name="Nishino A."/>
            <person name="Ugolini M."/>
            <person name="Chourrout P."/>
            <person name="Nishida H."/>
            <person name="Aasland R."/>
            <person name="Huzurbazar S."/>
            <person name="Westhof E."/>
            <person name="Delsuc F."/>
            <person name="Lehrach H."/>
            <person name="Reinhardt R."/>
            <person name="Weissenbach J."/>
            <person name="Roy S.W."/>
            <person name="Artiguenave F."/>
            <person name="Postlethwait J.H."/>
            <person name="Manak J.R."/>
            <person name="Thompson E.M."/>
            <person name="Jaillon O."/>
            <person name="Du Pasquier L."/>
            <person name="Boudinot P."/>
            <person name="Liberles D.A."/>
            <person name="Volff J.N."/>
            <person name="Philippe H."/>
            <person name="Lenhard B."/>
            <person name="Roest Crollius H."/>
            <person name="Wincker P."/>
            <person name="Chourrout D."/>
        </authorList>
    </citation>
    <scope>NUCLEOTIDE SEQUENCE [LARGE SCALE GENOMIC DNA]</scope>
</reference>
<accession>E4Z2P3</accession>
<feature type="compositionally biased region" description="Low complexity" evidence="1">
    <location>
        <begin position="49"/>
        <end position="65"/>
    </location>
</feature>
<evidence type="ECO:0000256" key="1">
    <source>
        <dbReference type="SAM" id="MobiDB-lite"/>
    </source>
</evidence>
<dbReference type="AlphaFoldDB" id="E4Z2P3"/>
<sequence length="357" mass="39271">MDLLGKSGDASMLVVEAASKPFSCAGTLRPTILSRPSSAAPPPPPPPTTTTTPQSPSIQEQPSTSKTMNVAMESTKRGEDGQPPVKIKKSITPIQRKRQKATIWKVNAARLAPSVSPKVKIVQPTTNALLQVFGDEGQFSQGQMVHDTVSAFAVLKMRYLNIGVDVFGFGTDLCHTRFGAFVQRLSTVLYENCTNKIVGARIDHGSWSFESRKWSSTPTSRYVEPLALFSDMHHWIVLECLCAEFTVDRFGSLKVKSLSAYFHLENGTWALIDLSDGRLGHPLKILRALSDLSPKTHYPWPGQDDPLGCERAAPPYKYNAKVCANDGMCEWRRFGPRLARICSTLVANYELCSTGVL</sequence>
<feature type="non-terminal residue" evidence="2">
    <location>
        <position position="357"/>
    </location>
</feature>
<dbReference type="Proteomes" id="UP000011014">
    <property type="component" value="Unassembled WGS sequence"/>
</dbReference>
<organism evidence="2">
    <name type="scientific">Oikopleura dioica</name>
    <name type="common">Tunicate</name>
    <dbReference type="NCBI Taxonomy" id="34765"/>
    <lineage>
        <taxon>Eukaryota</taxon>
        <taxon>Metazoa</taxon>
        <taxon>Chordata</taxon>
        <taxon>Tunicata</taxon>
        <taxon>Appendicularia</taxon>
        <taxon>Copelata</taxon>
        <taxon>Oikopleuridae</taxon>
        <taxon>Oikopleura</taxon>
    </lineage>
</organism>
<feature type="region of interest" description="Disordered" evidence="1">
    <location>
        <begin position="27"/>
        <end position="88"/>
    </location>
</feature>